<feature type="compositionally biased region" description="Basic residues" evidence="1">
    <location>
        <begin position="47"/>
        <end position="66"/>
    </location>
</feature>
<feature type="region of interest" description="Disordered" evidence="1">
    <location>
        <begin position="1"/>
        <end position="69"/>
    </location>
</feature>
<sequence>MEEEPPSLSRLGFRKSSRLTDKPVKREMLPYPPASSESEYEPSGTKKNGKRGRLTRKPSASKKGKAPRGPLTENVGEICIWTLVATDKLLPRDRDALSLPSSTISVPHPLLPHIRTVPTIFAIVREAGNKHIFSGENLTAGLWVFLGQQAAYMTECLCPSTLLVDVGTDERARRAAKGEPKVVPILLARDDGVVFRTGRYWSWENWCERRKAEWEEEEDVEVDEDRAAGEALLALAGVTTTTAQGSCE</sequence>
<proteinExistence type="predicted"/>
<organism evidence="3 4">
    <name type="scientific">Geranomyces variabilis</name>
    <dbReference type="NCBI Taxonomy" id="109894"/>
    <lineage>
        <taxon>Eukaryota</taxon>
        <taxon>Fungi</taxon>
        <taxon>Fungi incertae sedis</taxon>
        <taxon>Chytridiomycota</taxon>
        <taxon>Chytridiomycota incertae sedis</taxon>
        <taxon>Chytridiomycetes</taxon>
        <taxon>Spizellomycetales</taxon>
        <taxon>Powellomycetaceae</taxon>
        <taxon>Geranomyces</taxon>
    </lineage>
</organism>
<protein>
    <recommendedName>
        <fullName evidence="2">RBP-Jkappa IPT domain-containing protein</fullName>
    </recommendedName>
</protein>
<dbReference type="Gene3D" id="2.60.40.10">
    <property type="entry name" value="Immunoglobulins"/>
    <property type="match status" value="1"/>
</dbReference>
<comment type="caution">
    <text evidence="3">The sequence shown here is derived from an EMBL/GenBank/DDBJ whole genome shotgun (WGS) entry which is preliminary data.</text>
</comment>
<dbReference type="InterPro" id="IPR013783">
    <property type="entry name" value="Ig-like_fold"/>
</dbReference>
<feature type="compositionally biased region" description="Low complexity" evidence="1">
    <location>
        <begin position="34"/>
        <end position="43"/>
    </location>
</feature>
<name>A0AAD5TLP8_9FUNG</name>
<accession>A0AAD5TLP8</accession>
<evidence type="ECO:0000313" key="3">
    <source>
        <dbReference type="EMBL" id="KAJ3180295.1"/>
    </source>
</evidence>
<dbReference type="EMBL" id="JADGJQ010000017">
    <property type="protein sequence ID" value="KAJ3180295.1"/>
    <property type="molecule type" value="Genomic_DNA"/>
</dbReference>
<dbReference type="GO" id="GO:0003677">
    <property type="term" value="F:DNA binding"/>
    <property type="evidence" value="ECO:0007669"/>
    <property type="project" value="InterPro"/>
</dbReference>
<gene>
    <name evidence="3" type="ORF">HDU87_002174</name>
</gene>
<dbReference type="GO" id="GO:0006355">
    <property type="term" value="P:regulation of DNA-templated transcription"/>
    <property type="evidence" value="ECO:0007669"/>
    <property type="project" value="InterPro"/>
</dbReference>
<feature type="compositionally biased region" description="Basic and acidic residues" evidence="1">
    <location>
        <begin position="18"/>
        <end position="28"/>
    </location>
</feature>
<evidence type="ECO:0000259" key="2">
    <source>
        <dbReference type="Pfam" id="PF20144"/>
    </source>
</evidence>
<evidence type="ECO:0000313" key="4">
    <source>
        <dbReference type="Proteomes" id="UP001212152"/>
    </source>
</evidence>
<dbReference type="AlphaFoldDB" id="A0AAD5TLP8"/>
<evidence type="ECO:0000256" key="1">
    <source>
        <dbReference type="SAM" id="MobiDB-lite"/>
    </source>
</evidence>
<dbReference type="InterPro" id="IPR038007">
    <property type="entry name" value="RBP-Jkappa_IPT"/>
</dbReference>
<feature type="domain" description="RBP-Jkappa IPT" evidence="2">
    <location>
        <begin position="134"/>
        <end position="202"/>
    </location>
</feature>
<reference evidence="3" key="1">
    <citation type="submission" date="2020-05" db="EMBL/GenBank/DDBJ databases">
        <title>Phylogenomic resolution of chytrid fungi.</title>
        <authorList>
            <person name="Stajich J.E."/>
            <person name="Amses K."/>
            <person name="Simmons R."/>
            <person name="Seto K."/>
            <person name="Myers J."/>
            <person name="Bonds A."/>
            <person name="Quandt C.A."/>
            <person name="Barry K."/>
            <person name="Liu P."/>
            <person name="Grigoriev I."/>
            <person name="Longcore J.E."/>
            <person name="James T.Y."/>
        </authorList>
    </citation>
    <scope>NUCLEOTIDE SEQUENCE</scope>
    <source>
        <strain evidence="3">JEL0379</strain>
    </source>
</reference>
<keyword evidence="4" id="KW-1185">Reference proteome</keyword>
<dbReference type="Proteomes" id="UP001212152">
    <property type="component" value="Unassembled WGS sequence"/>
</dbReference>
<dbReference type="Pfam" id="PF20144">
    <property type="entry name" value="TIG_SUH"/>
    <property type="match status" value="1"/>
</dbReference>